<feature type="compositionally biased region" description="Acidic residues" evidence="1">
    <location>
        <begin position="23"/>
        <end position="41"/>
    </location>
</feature>
<comment type="caution">
    <text evidence="2">The sequence shown here is derived from an EMBL/GenBank/DDBJ whole genome shotgun (WGS) entry which is preliminary data.</text>
</comment>
<gene>
    <name evidence="2" type="ORF">FMOSSE_LOCUS12315</name>
</gene>
<evidence type="ECO:0000313" key="2">
    <source>
        <dbReference type="EMBL" id="CAG8669126.1"/>
    </source>
</evidence>
<name>A0A9N9ECH8_FUNMO</name>
<evidence type="ECO:0000313" key="3">
    <source>
        <dbReference type="Proteomes" id="UP000789375"/>
    </source>
</evidence>
<proteinExistence type="predicted"/>
<reference evidence="2" key="1">
    <citation type="submission" date="2021-06" db="EMBL/GenBank/DDBJ databases">
        <authorList>
            <person name="Kallberg Y."/>
            <person name="Tangrot J."/>
            <person name="Rosling A."/>
        </authorList>
    </citation>
    <scope>NUCLEOTIDE SEQUENCE</scope>
    <source>
        <strain evidence="2">87-6 pot B 2015</strain>
    </source>
</reference>
<feature type="region of interest" description="Disordered" evidence="1">
    <location>
        <begin position="1"/>
        <end position="43"/>
    </location>
</feature>
<keyword evidence="3" id="KW-1185">Reference proteome</keyword>
<dbReference type="Proteomes" id="UP000789375">
    <property type="component" value="Unassembled WGS sequence"/>
</dbReference>
<feature type="non-terminal residue" evidence="2">
    <location>
        <position position="123"/>
    </location>
</feature>
<accession>A0A9N9ECH8</accession>
<dbReference type="EMBL" id="CAJVPP010005720">
    <property type="protein sequence ID" value="CAG8669126.1"/>
    <property type="molecule type" value="Genomic_DNA"/>
</dbReference>
<protein>
    <submittedName>
        <fullName evidence="2">4099_t:CDS:1</fullName>
    </submittedName>
</protein>
<sequence length="123" mass="14309">AKTAAEPGLREASDNDQENYFQESDECEDSDEYNSDNDILNEYENNNDNIEEDISFTFKNHYDGLQNLQSYYNEAKPYFPNKSVIITTLKQIQRDHPLMVLNSNNININFIDTQSTFTSYKEG</sequence>
<dbReference type="AlphaFoldDB" id="A0A9N9ECH8"/>
<organism evidence="2 3">
    <name type="scientific">Funneliformis mosseae</name>
    <name type="common">Endomycorrhizal fungus</name>
    <name type="synonym">Glomus mosseae</name>
    <dbReference type="NCBI Taxonomy" id="27381"/>
    <lineage>
        <taxon>Eukaryota</taxon>
        <taxon>Fungi</taxon>
        <taxon>Fungi incertae sedis</taxon>
        <taxon>Mucoromycota</taxon>
        <taxon>Glomeromycotina</taxon>
        <taxon>Glomeromycetes</taxon>
        <taxon>Glomerales</taxon>
        <taxon>Glomeraceae</taxon>
        <taxon>Funneliformis</taxon>
    </lineage>
</organism>
<evidence type="ECO:0000256" key="1">
    <source>
        <dbReference type="SAM" id="MobiDB-lite"/>
    </source>
</evidence>